<reference evidence="3" key="1">
    <citation type="journal article" date="2019" name="Int. J. Syst. Evol. Microbiol.">
        <title>The Global Catalogue of Microorganisms (GCM) 10K type strain sequencing project: providing services to taxonomists for standard genome sequencing and annotation.</title>
        <authorList>
            <consortium name="The Broad Institute Genomics Platform"/>
            <consortium name="The Broad Institute Genome Sequencing Center for Infectious Disease"/>
            <person name="Wu L."/>
            <person name="Ma J."/>
        </authorList>
    </citation>
    <scope>NUCLEOTIDE SEQUENCE [LARGE SCALE GENOMIC DNA]</scope>
    <source>
        <strain evidence="3">CCUG 49339</strain>
    </source>
</reference>
<accession>A0ABW4LU58</accession>
<dbReference type="PROSITE" id="PS50965">
    <property type="entry name" value="NERD"/>
    <property type="match status" value="1"/>
</dbReference>
<keyword evidence="3" id="KW-1185">Reference proteome</keyword>
<dbReference type="InterPro" id="IPR011528">
    <property type="entry name" value="NERD"/>
</dbReference>
<dbReference type="Proteomes" id="UP001597214">
    <property type="component" value="Unassembled WGS sequence"/>
</dbReference>
<evidence type="ECO:0000259" key="1">
    <source>
        <dbReference type="PROSITE" id="PS50965"/>
    </source>
</evidence>
<comment type="caution">
    <text evidence="2">The sequence shown here is derived from an EMBL/GenBank/DDBJ whole genome shotgun (WGS) entry which is preliminary data.</text>
</comment>
<sequence length="323" mass="37275">MIIKNHEKSIRLLITEALQRRLPPWHPKLAEIKEDWNKQMAGYRGEQALDYHLSILDSDEFYILYDLRLPCGDYYFQIDTLLIHPSFILIIEVKNMKGSLLFHTSFNQLIRTLNDQEEGFKNPIAQVKRQTLQLQKWLNNHHISLPIYSVVVISNPNGIIKADQTANIHQLRKQVIHLESLTEHIYTLANKTNSNATDKKSLKRLCKQLLKSHTPLETNIELLYQLTPDLILNGVQCPQCSSAPMKRINANWFCPSCKLTSKQAHIQAIQDYFLLVSPTITTREAAIFLQVSTVLACKLLKGMNLHSTGRTKNFVFLSPFYKK</sequence>
<protein>
    <submittedName>
        <fullName evidence="2">Nuclease-related domain-containing protein</fullName>
    </submittedName>
</protein>
<organism evidence="2 3">
    <name type="scientific">Bacillus salitolerans</name>
    <dbReference type="NCBI Taxonomy" id="1437434"/>
    <lineage>
        <taxon>Bacteria</taxon>
        <taxon>Bacillati</taxon>
        <taxon>Bacillota</taxon>
        <taxon>Bacilli</taxon>
        <taxon>Bacillales</taxon>
        <taxon>Bacillaceae</taxon>
        <taxon>Bacillus</taxon>
    </lineage>
</organism>
<dbReference type="Pfam" id="PF08378">
    <property type="entry name" value="NERD"/>
    <property type="match status" value="1"/>
</dbReference>
<dbReference type="RefSeq" id="WP_377928882.1">
    <property type="nucleotide sequence ID" value="NZ_JBHUEM010000021.1"/>
</dbReference>
<dbReference type="EMBL" id="JBHUEM010000021">
    <property type="protein sequence ID" value="MFD1737665.1"/>
    <property type="molecule type" value="Genomic_DNA"/>
</dbReference>
<name>A0ABW4LU58_9BACI</name>
<evidence type="ECO:0000313" key="3">
    <source>
        <dbReference type="Proteomes" id="UP001597214"/>
    </source>
</evidence>
<gene>
    <name evidence="2" type="ORF">ACFSCX_14050</name>
</gene>
<feature type="domain" description="NERD" evidence="1">
    <location>
        <begin position="41"/>
        <end position="157"/>
    </location>
</feature>
<evidence type="ECO:0000313" key="2">
    <source>
        <dbReference type="EMBL" id="MFD1737665.1"/>
    </source>
</evidence>
<proteinExistence type="predicted"/>